<evidence type="ECO:0000313" key="2">
    <source>
        <dbReference type="EMBL" id="KAK3328959.1"/>
    </source>
</evidence>
<comment type="caution">
    <text evidence="2">The sequence shown here is derived from an EMBL/GenBank/DDBJ whole genome shotgun (WGS) entry which is preliminary data.</text>
</comment>
<proteinExistence type="predicted"/>
<evidence type="ECO:0000256" key="1">
    <source>
        <dbReference type="SAM" id="MobiDB-lite"/>
    </source>
</evidence>
<dbReference type="AlphaFoldDB" id="A0AAE0IPR1"/>
<gene>
    <name evidence="2" type="ORF">B0H66DRAFT_8829</name>
</gene>
<name>A0AAE0IPR1_9PEZI</name>
<reference evidence="2" key="2">
    <citation type="submission" date="2023-06" db="EMBL/GenBank/DDBJ databases">
        <authorList>
            <consortium name="Lawrence Berkeley National Laboratory"/>
            <person name="Haridas S."/>
            <person name="Hensen N."/>
            <person name="Bonometti L."/>
            <person name="Westerberg I."/>
            <person name="Brannstrom I.O."/>
            <person name="Guillou S."/>
            <person name="Cros-Aarteil S."/>
            <person name="Calhoun S."/>
            <person name="Kuo A."/>
            <person name="Mondo S."/>
            <person name="Pangilinan J."/>
            <person name="Riley R."/>
            <person name="Labutti K."/>
            <person name="Andreopoulos B."/>
            <person name="Lipzen A."/>
            <person name="Chen C."/>
            <person name="Yanf M."/>
            <person name="Daum C."/>
            <person name="Ng V."/>
            <person name="Clum A."/>
            <person name="Steindorff A."/>
            <person name="Ohm R."/>
            <person name="Martin F."/>
            <person name="Silar P."/>
            <person name="Natvig D."/>
            <person name="Lalanne C."/>
            <person name="Gautier V."/>
            <person name="Ament-Velasquez S.L."/>
            <person name="Kruys A."/>
            <person name="Hutchinson M.I."/>
            <person name="Powell A.J."/>
            <person name="Barry K."/>
            <person name="Miller A.N."/>
            <person name="Grigoriev I.V."/>
            <person name="Debuchy R."/>
            <person name="Gladieux P."/>
            <person name="Thoren M.H."/>
            <person name="Johannesson H."/>
        </authorList>
    </citation>
    <scope>NUCLEOTIDE SEQUENCE</scope>
    <source>
        <strain evidence="2">CBS 118394</strain>
    </source>
</reference>
<evidence type="ECO:0000313" key="3">
    <source>
        <dbReference type="Proteomes" id="UP001283341"/>
    </source>
</evidence>
<organism evidence="2 3">
    <name type="scientific">Apodospora peruviana</name>
    <dbReference type="NCBI Taxonomy" id="516989"/>
    <lineage>
        <taxon>Eukaryota</taxon>
        <taxon>Fungi</taxon>
        <taxon>Dikarya</taxon>
        <taxon>Ascomycota</taxon>
        <taxon>Pezizomycotina</taxon>
        <taxon>Sordariomycetes</taxon>
        <taxon>Sordariomycetidae</taxon>
        <taxon>Sordariales</taxon>
        <taxon>Lasiosphaeriaceae</taxon>
        <taxon>Apodospora</taxon>
    </lineage>
</organism>
<protein>
    <submittedName>
        <fullName evidence="2">Uncharacterized protein</fullName>
    </submittedName>
</protein>
<keyword evidence="3" id="KW-1185">Reference proteome</keyword>
<feature type="region of interest" description="Disordered" evidence="1">
    <location>
        <begin position="54"/>
        <end position="92"/>
    </location>
</feature>
<feature type="region of interest" description="Disordered" evidence="1">
    <location>
        <begin position="1"/>
        <end position="22"/>
    </location>
</feature>
<sequence>MAQAMKTAQRLPHRRRRQQQRSVIIWHRGEQTANALEANLTNLHSKLDALLSELGVPALEDEEEASASPEHDGNHQSGGGAGTNGDKKKPVT</sequence>
<dbReference type="Proteomes" id="UP001283341">
    <property type="component" value="Unassembled WGS sequence"/>
</dbReference>
<dbReference type="EMBL" id="JAUEDM010000001">
    <property type="protein sequence ID" value="KAK3328959.1"/>
    <property type="molecule type" value="Genomic_DNA"/>
</dbReference>
<reference evidence="2" key="1">
    <citation type="journal article" date="2023" name="Mol. Phylogenet. Evol.">
        <title>Genome-scale phylogeny and comparative genomics of the fungal order Sordariales.</title>
        <authorList>
            <person name="Hensen N."/>
            <person name="Bonometti L."/>
            <person name="Westerberg I."/>
            <person name="Brannstrom I.O."/>
            <person name="Guillou S."/>
            <person name="Cros-Aarteil S."/>
            <person name="Calhoun S."/>
            <person name="Haridas S."/>
            <person name="Kuo A."/>
            <person name="Mondo S."/>
            <person name="Pangilinan J."/>
            <person name="Riley R."/>
            <person name="LaButti K."/>
            <person name="Andreopoulos B."/>
            <person name="Lipzen A."/>
            <person name="Chen C."/>
            <person name="Yan M."/>
            <person name="Daum C."/>
            <person name="Ng V."/>
            <person name="Clum A."/>
            <person name="Steindorff A."/>
            <person name="Ohm R.A."/>
            <person name="Martin F."/>
            <person name="Silar P."/>
            <person name="Natvig D.O."/>
            <person name="Lalanne C."/>
            <person name="Gautier V."/>
            <person name="Ament-Velasquez S.L."/>
            <person name="Kruys A."/>
            <person name="Hutchinson M.I."/>
            <person name="Powell A.J."/>
            <person name="Barry K."/>
            <person name="Miller A.N."/>
            <person name="Grigoriev I.V."/>
            <person name="Debuchy R."/>
            <person name="Gladieux P."/>
            <person name="Hiltunen Thoren M."/>
            <person name="Johannesson H."/>
        </authorList>
    </citation>
    <scope>NUCLEOTIDE SEQUENCE</scope>
    <source>
        <strain evidence="2">CBS 118394</strain>
    </source>
</reference>
<accession>A0AAE0IPR1</accession>